<dbReference type="SMART" id="SM01126">
    <property type="entry name" value="DDE_Tnp_IS1595"/>
    <property type="match status" value="1"/>
</dbReference>
<dbReference type="InterPro" id="IPR024445">
    <property type="entry name" value="Tnp_ISXO2-like"/>
</dbReference>
<feature type="domain" description="ISXO2-like transposase" evidence="1">
    <location>
        <begin position="143"/>
        <end position="297"/>
    </location>
</feature>
<dbReference type="RefSeq" id="WP_258817705.1">
    <property type="nucleotide sequence ID" value="NZ_JANUGW010000011.1"/>
</dbReference>
<protein>
    <submittedName>
        <fullName evidence="2">IS1595 family transposase</fullName>
    </submittedName>
</protein>
<dbReference type="Proteomes" id="UP001204151">
    <property type="component" value="Unassembled WGS sequence"/>
</dbReference>
<accession>A0ABT1ZT92</accession>
<evidence type="ECO:0000313" key="2">
    <source>
        <dbReference type="EMBL" id="MCS0583120.1"/>
    </source>
</evidence>
<evidence type="ECO:0000259" key="1">
    <source>
        <dbReference type="SMART" id="SM01126"/>
    </source>
</evidence>
<gene>
    <name evidence="2" type="ORF">NX784_16140</name>
</gene>
<dbReference type="NCBIfam" id="NF033547">
    <property type="entry name" value="transpos_IS1595"/>
    <property type="match status" value="1"/>
</dbReference>
<dbReference type="EMBL" id="JANUGW010000011">
    <property type="protein sequence ID" value="MCS0583120.1"/>
    <property type="molecule type" value="Genomic_DNA"/>
</dbReference>
<evidence type="ECO:0000313" key="3">
    <source>
        <dbReference type="Proteomes" id="UP001204151"/>
    </source>
</evidence>
<sequence length="317" mass="35821">MRAVPFDDVFALLTTVQFSAGDLARLREWIAGIAHPAECIALIEQAARGRPCPRCGYPRAHRCGQASGLQRFRCLGCGRSYNALTGTPLARLRKKEHWLAYLQCVLESRTVREAARVVGVHRTTSFRWRHRFVPGAMRDRPARLSAIVEADETYRLESQKGSRNMTRKPRKRGGVAKKRGISNELDCLLVARDRNGQTLDFHTGRGQVTVAQLQKCLKPVLPDDVLLISDSALSYRHFAQQAGILHEKVNTKKGIRARGAIHIQNVNAWHSRFKSWVVRFRGVASRYLINYSGWQRMLDARRLTTPAHLLRAAVQLG</sequence>
<reference evidence="2 3" key="1">
    <citation type="submission" date="2022-08" db="EMBL/GenBank/DDBJ databases">
        <title>Reclassification of Massilia species as members of the genera Telluria, Duganella, Pseudoduganella, Mokoshia gen. nov. and Zemynaea gen. nov. using orthogonal and non-orthogonal genome-based approaches.</title>
        <authorList>
            <person name="Bowman J.P."/>
        </authorList>
    </citation>
    <scope>NUCLEOTIDE SEQUENCE [LARGE SCALE GENOMIC DNA]</scope>
    <source>
        <strain evidence="2 3">JCM 31316</strain>
    </source>
</reference>
<comment type="caution">
    <text evidence="2">The sequence shown here is derived from an EMBL/GenBank/DDBJ whole genome shotgun (WGS) entry which is preliminary data.</text>
</comment>
<organism evidence="2 3">
    <name type="scientific">Massilia pinisoli</name>
    <dbReference type="NCBI Taxonomy" id="1772194"/>
    <lineage>
        <taxon>Bacteria</taxon>
        <taxon>Pseudomonadati</taxon>
        <taxon>Pseudomonadota</taxon>
        <taxon>Betaproteobacteria</taxon>
        <taxon>Burkholderiales</taxon>
        <taxon>Oxalobacteraceae</taxon>
        <taxon>Telluria group</taxon>
        <taxon>Massilia</taxon>
    </lineage>
</organism>
<name>A0ABT1ZT92_9BURK</name>
<keyword evidence="3" id="KW-1185">Reference proteome</keyword>
<proteinExistence type="predicted"/>
<dbReference type="Pfam" id="PF12762">
    <property type="entry name" value="DDE_Tnp_IS1595"/>
    <property type="match status" value="1"/>
</dbReference>